<comment type="caution">
    <text evidence="1">The sequence shown here is derived from an EMBL/GenBank/DDBJ whole genome shotgun (WGS) entry which is preliminary data.</text>
</comment>
<evidence type="ECO:0000313" key="1">
    <source>
        <dbReference type="EMBL" id="RRH91022.1"/>
    </source>
</evidence>
<proteinExistence type="predicted"/>
<dbReference type="Proteomes" id="UP000273786">
    <property type="component" value="Unassembled WGS sequence"/>
</dbReference>
<name>A0A3P3EYN4_9HYPH</name>
<evidence type="ECO:0000313" key="2">
    <source>
        <dbReference type="Proteomes" id="UP000273786"/>
    </source>
</evidence>
<dbReference type="RefSeq" id="WP_125006188.1">
    <property type="nucleotide sequence ID" value="NZ_RQXT01000065.1"/>
</dbReference>
<dbReference type="EMBL" id="RQXT01000065">
    <property type="protein sequence ID" value="RRH91022.1"/>
    <property type="molecule type" value="Genomic_DNA"/>
</dbReference>
<sequence>MFHLFNKGFDMNYQPFLENAIDQLNAERCSRLRSPRATGSFRCWFKRRAAEIDAANSIGRNAFVVPNGRAGTAKE</sequence>
<protein>
    <submittedName>
        <fullName evidence="1">Uncharacterized protein</fullName>
    </submittedName>
</protein>
<gene>
    <name evidence="1" type="ORF">EH240_32385</name>
</gene>
<dbReference type="AlphaFoldDB" id="A0A3P3EYN4"/>
<keyword evidence="2" id="KW-1185">Reference proteome</keyword>
<accession>A0A3P3EYN4</accession>
<reference evidence="1 2" key="1">
    <citation type="submission" date="2018-11" db="EMBL/GenBank/DDBJ databases">
        <title>the genome of Mesorhizobium tamadayense DSM 28320.</title>
        <authorList>
            <person name="Gao J."/>
        </authorList>
    </citation>
    <scope>NUCLEOTIDE SEQUENCE [LARGE SCALE GENOMIC DNA]</scope>
    <source>
        <strain evidence="1 2">DSM 28320</strain>
    </source>
</reference>
<organism evidence="1 2">
    <name type="scientific">Mesorhizobium tamadayense</name>
    <dbReference type="NCBI Taxonomy" id="425306"/>
    <lineage>
        <taxon>Bacteria</taxon>
        <taxon>Pseudomonadati</taxon>
        <taxon>Pseudomonadota</taxon>
        <taxon>Alphaproteobacteria</taxon>
        <taxon>Hyphomicrobiales</taxon>
        <taxon>Phyllobacteriaceae</taxon>
        <taxon>Mesorhizobium</taxon>
    </lineage>
</organism>